<evidence type="ECO:0000313" key="3">
    <source>
        <dbReference type="EMBL" id="KAF9456974.1"/>
    </source>
</evidence>
<name>A0A9P5XUI6_9AGAR</name>
<sequence>MICFLSSVLCLAVSTQPPVVWKISAAACSSIVVLPLLNWIMGLLLKMLLQEFRVYFLCNPGANDSEQF</sequence>
<evidence type="ECO:0000256" key="1">
    <source>
        <dbReference type="SAM" id="Phobius"/>
    </source>
</evidence>
<protein>
    <submittedName>
        <fullName evidence="3">Uncharacterized protein</fullName>
    </submittedName>
</protein>
<dbReference type="EMBL" id="MU150393">
    <property type="protein sequence ID" value="KAF9456974.1"/>
    <property type="molecule type" value="Genomic_DNA"/>
</dbReference>
<feature type="signal peptide" evidence="2">
    <location>
        <begin position="1"/>
        <end position="15"/>
    </location>
</feature>
<keyword evidence="4" id="KW-1185">Reference proteome</keyword>
<keyword evidence="1" id="KW-0472">Membrane</keyword>
<keyword evidence="1" id="KW-0812">Transmembrane</keyword>
<keyword evidence="2" id="KW-0732">Signal</keyword>
<feature type="chain" id="PRO_5040456815" evidence="2">
    <location>
        <begin position="16"/>
        <end position="68"/>
    </location>
</feature>
<reference evidence="3" key="1">
    <citation type="submission" date="2020-11" db="EMBL/GenBank/DDBJ databases">
        <authorList>
            <consortium name="DOE Joint Genome Institute"/>
            <person name="Ahrendt S."/>
            <person name="Riley R."/>
            <person name="Andreopoulos W."/>
            <person name="Labutti K."/>
            <person name="Pangilinan J."/>
            <person name="Ruiz-Duenas F.J."/>
            <person name="Barrasa J.M."/>
            <person name="Sanchez-Garcia M."/>
            <person name="Camarero S."/>
            <person name="Miyauchi S."/>
            <person name="Serrano A."/>
            <person name="Linde D."/>
            <person name="Babiker R."/>
            <person name="Drula E."/>
            <person name="Ayuso-Fernandez I."/>
            <person name="Pacheco R."/>
            <person name="Padilla G."/>
            <person name="Ferreira P."/>
            <person name="Barriuso J."/>
            <person name="Kellner H."/>
            <person name="Castanera R."/>
            <person name="Alfaro M."/>
            <person name="Ramirez L."/>
            <person name="Pisabarro A.G."/>
            <person name="Kuo A."/>
            <person name="Tritt A."/>
            <person name="Lipzen A."/>
            <person name="He G."/>
            <person name="Yan M."/>
            <person name="Ng V."/>
            <person name="Cullen D."/>
            <person name="Martin F."/>
            <person name="Rosso M.-N."/>
            <person name="Henrissat B."/>
            <person name="Hibbett D."/>
            <person name="Martinez A.T."/>
            <person name="Grigoriev I.V."/>
        </authorList>
    </citation>
    <scope>NUCLEOTIDE SEQUENCE</scope>
    <source>
        <strain evidence="3">CBS 247.69</strain>
    </source>
</reference>
<dbReference type="AlphaFoldDB" id="A0A9P5XUI6"/>
<comment type="caution">
    <text evidence="3">The sequence shown here is derived from an EMBL/GenBank/DDBJ whole genome shotgun (WGS) entry which is preliminary data.</text>
</comment>
<evidence type="ECO:0000313" key="4">
    <source>
        <dbReference type="Proteomes" id="UP000807353"/>
    </source>
</evidence>
<dbReference type="Proteomes" id="UP000807353">
    <property type="component" value="Unassembled WGS sequence"/>
</dbReference>
<keyword evidence="1" id="KW-1133">Transmembrane helix</keyword>
<evidence type="ECO:0000256" key="2">
    <source>
        <dbReference type="SAM" id="SignalP"/>
    </source>
</evidence>
<accession>A0A9P5XUI6</accession>
<organism evidence="3 4">
    <name type="scientific">Collybia nuda</name>
    <dbReference type="NCBI Taxonomy" id="64659"/>
    <lineage>
        <taxon>Eukaryota</taxon>
        <taxon>Fungi</taxon>
        <taxon>Dikarya</taxon>
        <taxon>Basidiomycota</taxon>
        <taxon>Agaricomycotina</taxon>
        <taxon>Agaricomycetes</taxon>
        <taxon>Agaricomycetidae</taxon>
        <taxon>Agaricales</taxon>
        <taxon>Tricholomatineae</taxon>
        <taxon>Clitocybaceae</taxon>
        <taxon>Collybia</taxon>
    </lineage>
</organism>
<gene>
    <name evidence="3" type="ORF">BDZ94DRAFT_1274347</name>
</gene>
<feature type="transmembrane region" description="Helical" evidence="1">
    <location>
        <begin position="24"/>
        <end position="45"/>
    </location>
</feature>
<proteinExistence type="predicted"/>